<dbReference type="InterPro" id="IPR036873">
    <property type="entry name" value="Rhodanese-like_dom_sf"/>
</dbReference>
<dbReference type="InterPro" id="IPR001307">
    <property type="entry name" value="Thiosulphate_STrfase_CS"/>
</dbReference>
<dbReference type="Proteomes" id="UP000585437">
    <property type="component" value="Unassembled WGS sequence"/>
</dbReference>
<evidence type="ECO:0000256" key="3">
    <source>
        <dbReference type="ARBA" id="ARBA00022679"/>
    </source>
</evidence>
<dbReference type="InterPro" id="IPR045078">
    <property type="entry name" value="TST/MPST-like"/>
</dbReference>
<dbReference type="EMBL" id="JACHBU010000005">
    <property type="protein sequence ID" value="MBB6509662.1"/>
    <property type="molecule type" value="Genomic_DNA"/>
</dbReference>
<dbReference type="EC" id="2.8.1.2" evidence="6"/>
<protein>
    <recommendedName>
        <fullName evidence="7">3-mercaptopyruvate sulfurtransferase</fullName>
        <ecNumber evidence="6">2.8.1.2</ecNumber>
    </recommendedName>
    <alternativeName>
        <fullName evidence="8">Rhodanese-like protein</fullName>
    </alternativeName>
</protein>
<keyword evidence="3 11" id="KW-0808">Transferase</keyword>
<organism evidence="11 12">
    <name type="scientific">Rhizobium soli</name>
    <dbReference type="NCBI Taxonomy" id="424798"/>
    <lineage>
        <taxon>Bacteria</taxon>
        <taxon>Pseudomonadati</taxon>
        <taxon>Pseudomonadota</taxon>
        <taxon>Alphaproteobacteria</taxon>
        <taxon>Hyphomicrobiales</taxon>
        <taxon>Rhizobiaceae</taxon>
        <taxon>Rhizobium/Agrobacterium group</taxon>
        <taxon>Rhizobium</taxon>
    </lineage>
</organism>
<evidence type="ECO:0000313" key="12">
    <source>
        <dbReference type="Proteomes" id="UP000585437"/>
    </source>
</evidence>
<dbReference type="CDD" id="cd01449">
    <property type="entry name" value="TST_Repeat_2"/>
    <property type="match status" value="1"/>
</dbReference>
<dbReference type="GO" id="GO:0004792">
    <property type="term" value="F:thiosulfate-cyanide sulfurtransferase activity"/>
    <property type="evidence" value="ECO:0007669"/>
    <property type="project" value="InterPro"/>
</dbReference>
<keyword evidence="12" id="KW-1185">Reference proteome</keyword>
<evidence type="ECO:0000256" key="4">
    <source>
        <dbReference type="ARBA" id="ARBA00022737"/>
    </source>
</evidence>
<sequence length="293" mass="31359">MSDTSRFVVSSEWLENELGGPDLRIVDASFYFPAHNRDADAEYAAGHIPGAVRFDHDKVADHSTGLPHMVPSPDVFADAVGKLGISENDRIVIYDGPGIFSSPRGWWLFRIMGAKQVFILDGGLDGWKAEGRALETEIPSPVASNFDAELRLDKVIDYHQMMSIVSDRTSQIADARPAGRFTGTEPEPRAGMRSGHMPGAVNAPSSSFSTNGKLKTIPELRQAIEAAGIDLGRPVVTSCGSGITAAIITLALESLGHEDNALYDGSWTEWGGRSDTPIETGPAKPTPAISSQA</sequence>
<evidence type="ECO:0000256" key="6">
    <source>
        <dbReference type="ARBA" id="ARBA00066832"/>
    </source>
</evidence>
<gene>
    <name evidence="11" type="ORF">F4695_003030</name>
</gene>
<dbReference type="NCBIfam" id="NF008557">
    <property type="entry name" value="PRK11493.1"/>
    <property type="match status" value="1"/>
</dbReference>
<keyword evidence="4" id="KW-0677">Repeat</keyword>
<proteinExistence type="predicted"/>
<dbReference type="GO" id="GO:0016784">
    <property type="term" value="F:3-mercaptopyruvate sulfurtransferase activity"/>
    <property type="evidence" value="ECO:0007669"/>
    <property type="project" value="UniProtKB-EC"/>
</dbReference>
<comment type="catalytic activity">
    <reaction evidence="5">
        <text>2-oxo-3-sulfanylpropanoate + [thioredoxin]-dithiol = [thioredoxin]-disulfide + hydrogen sulfide + pyruvate + H(+)</text>
        <dbReference type="Rhea" id="RHEA:21740"/>
        <dbReference type="Rhea" id="RHEA-COMP:10698"/>
        <dbReference type="Rhea" id="RHEA-COMP:10700"/>
        <dbReference type="ChEBI" id="CHEBI:15361"/>
        <dbReference type="ChEBI" id="CHEBI:15378"/>
        <dbReference type="ChEBI" id="CHEBI:29919"/>
        <dbReference type="ChEBI" id="CHEBI:29950"/>
        <dbReference type="ChEBI" id="CHEBI:50058"/>
        <dbReference type="ChEBI" id="CHEBI:57678"/>
        <dbReference type="EC" id="2.8.1.2"/>
    </reaction>
    <physiologicalReaction direction="left-to-right" evidence="5">
        <dbReference type="Rhea" id="RHEA:21741"/>
    </physiologicalReaction>
</comment>
<feature type="domain" description="Rhodanese" evidence="10">
    <location>
        <begin position="19"/>
        <end position="136"/>
    </location>
</feature>
<dbReference type="Pfam" id="PF00581">
    <property type="entry name" value="Rhodanese"/>
    <property type="match status" value="2"/>
</dbReference>
<dbReference type="RefSeq" id="WP_184655169.1">
    <property type="nucleotide sequence ID" value="NZ_JACHBU010000005.1"/>
</dbReference>
<comment type="caution">
    <text evidence="11">The sequence shown here is derived from an EMBL/GenBank/DDBJ whole genome shotgun (WGS) entry which is preliminary data.</text>
</comment>
<feature type="region of interest" description="Disordered" evidence="9">
    <location>
        <begin position="273"/>
        <end position="293"/>
    </location>
</feature>
<dbReference type="InterPro" id="IPR001763">
    <property type="entry name" value="Rhodanese-like_dom"/>
</dbReference>
<evidence type="ECO:0000256" key="1">
    <source>
        <dbReference type="ARBA" id="ARBA00004496"/>
    </source>
</evidence>
<accession>A0A7X0JMV6</accession>
<keyword evidence="2" id="KW-0963">Cytoplasm</keyword>
<dbReference type="PROSITE" id="PS50206">
    <property type="entry name" value="RHODANESE_3"/>
    <property type="match status" value="2"/>
</dbReference>
<dbReference type="PROSITE" id="PS00380">
    <property type="entry name" value="RHODANESE_1"/>
    <property type="match status" value="1"/>
</dbReference>
<dbReference type="GO" id="GO:0005737">
    <property type="term" value="C:cytoplasm"/>
    <property type="evidence" value="ECO:0007669"/>
    <property type="project" value="UniProtKB-SubCell"/>
</dbReference>
<evidence type="ECO:0000259" key="10">
    <source>
        <dbReference type="PROSITE" id="PS50206"/>
    </source>
</evidence>
<name>A0A7X0JMV6_9HYPH</name>
<comment type="subcellular location">
    <subcellularLocation>
        <location evidence="1">Cytoplasm</location>
    </subcellularLocation>
</comment>
<dbReference type="CDD" id="cd01448">
    <property type="entry name" value="TST_Repeat_1"/>
    <property type="match status" value="1"/>
</dbReference>
<dbReference type="AlphaFoldDB" id="A0A7X0JMV6"/>
<evidence type="ECO:0000256" key="5">
    <source>
        <dbReference type="ARBA" id="ARBA00051793"/>
    </source>
</evidence>
<dbReference type="SUPFAM" id="SSF52821">
    <property type="entry name" value="Rhodanese/Cell cycle control phosphatase"/>
    <property type="match status" value="2"/>
</dbReference>
<evidence type="ECO:0000256" key="2">
    <source>
        <dbReference type="ARBA" id="ARBA00022490"/>
    </source>
</evidence>
<evidence type="ECO:0000256" key="7">
    <source>
        <dbReference type="ARBA" id="ARBA00070833"/>
    </source>
</evidence>
<dbReference type="FunFam" id="3.40.250.10:FF:000015">
    <property type="entry name" value="Sulfurtransferase"/>
    <property type="match status" value="1"/>
</dbReference>
<evidence type="ECO:0000256" key="9">
    <source>
        <dbReference type="SAM" id="MobiDB-lite"/>
    </source>
</evidence>
<evidence type="ECO:0000256" key="8">
    <source>
        <dbReference type="ARBA" id="ARBA00078354"/>
    </source>
</evidence>
<dbReference type="PANTHER" id="PTHR11364">
    <property type="entry name" value="THIOSULFATE SULFERTANSFERASE"/>
    <property type="match status" value="1"/>
</dbReference>
<dbReference type="Gene3D" id="3.40.250.10">
    <property type="entry name" value="Rhodanese-like domain"/>
    <property type="match status" value="2"/>
</dbReference>
<dbReference type="FunFam" id="3.40.250.10:FF:000001">
    <property type="entry name" value="Sulfurtransferase"/>
    <property type="match status" value="1"/>
</dbReference>
<evidence type="ECO:0000313" key="11">
    <source>
        <dbReference type="EMBL" id="MBB6509662.1"/>
    </source>
</evidence>
<dbReference type="PANTHER" id="PTHR11364:SF27">
    <property type="entry name" value="SULFURTRANSFERASE"/>
    <property type="match status" value="1"/>
</dbReference>
<reference evidence="11 12" key="1">
    <citation type="submission" date="2020-08" db="EMBL/GenBank/DDBJ databases">
        <title>The Agave Microbiome: Exploring the role of microbial communities in plant adaptations to desert environments.</title>
        <authorList>
            <person name="Partida-Martinez L.P."/>
        </authorList>
    </citation>
    <scope>NUCLEOTIDE SEQUENCE [LARGE SCALE GENOMIC DNA]</scope>
    <source>
        <strain evidence="11 12">AS3.12</strain>
    </source>
</reference>
<dbReference type="SMART" id="SM00450">
    <property type="entry name" value="RHOD"/>
    <property type="match status" value="2"/>
</dbReference>
<feature type="domain" description="Rhodanese" evidence="10">
    <location>
        <begin position="166"/>
        <end position="279"/>
    </location>
</feature>
<keyword evidence="11" id="KW-0670">Pyruvate</keyword>